<feature type="short sequence motif" description="GXGXXG" evidence="4">
    <location>
        <begin position="66"/>
        <end position="71"/>
    </location>
</feature>
<keyword evidence="3 4" id="KW-0443">Lipid metabolism</keyword>
<feature type="active site" description="Nucleophile" evidence="4">
    <location>
        <position position="96"/>
    </location>
</feature>
<evidence type="ECO:0000313" key="8">
    <source>
        <dbReference type="Proteomes" id="UP001151088"/>
    </source>
</evidence>
<dbReference type="PANTHER" id="PTHR14226">
    <property type="entry name" value="NEUROPATHY TARGET ESTERASE/SWISS CHEESE D.MELANOGASTER"/>
    <property type="match status" value="1"/>
</dbReference>
<dbReference type="PANTHER" id="PTHR14226:SF78">
    <property type="entry name" value="SLR0060 PROTEIN"/>
    <property type="match status" value="1"/>
</dbReference>
<evidence type="ECO:0000256" key="1">
    <source>
        <dbReference type="ARBA" id="ARBA00022801"/>
    </source>
</evidence>
<dbReference type="SUPFAM" id="SSF52151">
    <property type="entry name" value="FabD/lysophospholipase-like"/>
    <property type="match status" value="1"/>
</dbReference>
<feature type="region of interest" description="Disordered" evidence="5">
    <location>
        <begin position="1"/>
        <end position="54"/>
    </location>
</feature>
<keyword evidence="8" id="KW-1185">Reference proteome</keyword>
<dbReference type="GO" id="GO:0016787">
    <property type="term" value="F:hydrolase activity"/>
    <property type="evidence" value="ECO:0007669"/>
    <property type="project" value="UniProtKB-UniRule"/>
</dbReference>
<dbReference type="GO" id="GO:0016042">
    <property type="term" value="P:lipid catabolic process"/>
    <property type="evidence" value="ECO:0007669"/>
    <property type="project" value="UniProtKB-UniRule"/>
</dbReference>
<comment type="caution">
    <text evidence="7">The sequence shown here is derived from an EMBL/GenBank/DDBJ whole genome shotgun (WGS) entry which is preliminary data.</text>
</comment>
<dbReference type="InterPro" id="IPR016035">
    <property type="entry name" value="Acyl_Trfase/lysoPLipase"/>
</dbReference>
<evidence type="ECO:0000256" key="3">
    <source>
        <dbReference type="ARBA" id="ARBA00023098"/>
    </source>
</evidence>
<dbReference type="Pfam" id="PF01734">
    <property type="entry name" value="Patatin"/>
    <property type="match status" value="1"/>
</dbReference>
<sequence length="391" mass="41942">MPRQTPATPPRRPSRAGRSPSRTATAEAAPPAASIPAAPGASAQDTPSPAGKGPRAPVLVDLALQGGGAHGAFTWGVIDRLLEEEWLRIDGVSGTSAGAMNAAVMADGYAAGGAPGARAALDAYWRHVADAARFSPFRRGPLDVLLGRWTLDHSPLFLAMDLMSRLYSPYDLNPAGTNPLRAVLEKAIDFERLKTSPVKLFITATNVRTGRGRVFRNAEITPDVLLASACLPTLFQAVEIDGESYWDGGYAGNPTMTPLVRDLESDDTILVPINPIERAGTPRTAAEILNRLNEVSFNSALLKELRMIALLRQVADPGNSEGAQWARMRIHLVRNDIMGTLGYSSKLNAEWEFLSMLRDEGRKAADAFLAADADNIGRRSSVDLDILLEGV</sequence>
<organism evidence="7 8">
    <name type="scientific">Ancylobacter mangrovi</name>
    <dbReference type="NCBI Taxonomy" id="2972472"/>
    <lineage>
        <taxon>Bacteria</taxon>
        <taxon>Pseudomonadati</taxon>
        <taxon>Pseudomonadota</taxon>
        <taxon>Alphaproteobacteria</taxon>
        <taxon>Hyphomicrobiales</taxon>
        <taxon>Xanthobacteraceae</taxon>
        <taxon>Ancylobacter</taxon>
    </lineage>
</organism>
<dbReference type="InterPro" id="IPR050301">
    <property type="entry name" value="NTE"/>
</dbReference>
<feature type="short sequence motif" description="DGA/G" evidence="4">
    <location>
        <begin position="247"/>
        <end position="249"/>
    </location>
</feature>
<evidence type="ECO:0000256" key="2">
    <source>
        <dbReference type="ARBA" id="ARBA00022963"/>
    </source>
</evidence>
<keyword evidence="2 4" id="KW-0442">Lipid degradation</keyword>
<feature type="active site" description="Proton acceptor" evidence="4">
    <location>
        <position position="247"/>
    </location>
</feature>
<dbReference type="EMBL" id="JANTHZ010000003">
    <property type="protein sequence ID" value="MCS0495564.1"/>
    <property type="molecule type" value="Genomic_DNA"/>
</dbReference>
<evidence type="ECO:0000313" key="7">
    <source>
        <dbReference type="EMBL" id="MCS0495564.1"/>
    </source>
</evidence>
<keyword evidence="1 4" id="KW-0378">Hydrolase</keyword>
<protein>
    <submittedName>
        <fullName evidence="7">Patatin-like phospholipase family protein</fullName>
    </submittedName>
</protein>
<dbReference type="RefSeq" id="WP_258732689.1">
    <property type="nucleotide sequence ID" value="NZ_JANTHZ010000003.1"/>
</dbReference>
<evidence type="ECO:0000259" key="6">
    <source>
        <dbReference type="PROSITE" id="PS51635"/>
    </source>
</evidence>
<feature type="domain" description="PNPLA" evidence="6">
    <location>
        <begin position="62"/>
        <end position="260"/>
    </location>
</feature>
<accession>A0A9X2T5M9</accession>
<dbReference type="Proteomes" id="UP001151088">
    <property type="component" value="Unassembled WGS sequence"/>
</dbReference>
<feature type="short sequence motif" description="GXSXG" evidence="4">
    <location>
        <begin position="94"/>
        <end position="98"/>
    </location>
</feature>
<gene>
    <name evidence="7" type="ORF">NVS89_10680</name>
</gene>
<name>A0A9X2T5M9_9HYPH</name>
<evidence type="ECO:0000256" key="4">
    <source>
        <dbReference type="PROSITE-ProRule" id="PRU01161"/>
    </source>
</evidence>
<dbReference type="InterPro" id="IPR002641">
    <property type="entry name" value="PNPLA_dom"/>
</dbReference>
<dbReference type="Gene3D" id="3.40.1090.10">
    <property type="entry name" value="Cytosolic phospholipase A2 catalytic domain"/>
    <property type="match status" value="2"/>
</dbReference>
<dbReference type="PROSITE" id="PS51635">
    <property type="entry name" value="PNPLA"/>
    <property type="match status" value="1"/>
</dbReference>
<evidence type="ECO:0000256" key="5">
    <source>
        <dbReference type="SAM" id="MobiDB-lite"/>
    </source>
</evidence>
<dbReference type="AlphaFoldDB" id="A0A9X2T5M9"/>
<proteinExistence type="predicted"/>
<reference evidence="7" key="1">
    <citation type="submission" date="2022-08" db="EMBL/GenBank/DDBJ databases">
        <authorList>
            <person name="Li F."/>
        </authorList>
    </citation>
    <scope>NUCLEOTIDE SEQUENCE</scope>
    <source>
        <strain evidence="7">MQZ15Z-1</strain>
    </source>
</reference>
<feature type="compositionally biased region" description="Low complexity" evidence="5">
    <location>
        <begin position="16"/>
        <end position="43"/>
    </location>
</feature>